<evidence type="ECO:0000313" key="4">
    <source>
        <dbReference type="EMBL" id="MFC0388358.1"/>
    </source>
</evidence>
<comment type="caution">
    <text evidence="4">The sequence shown here is derived from an EMBL/GenBank/DDBJ whole genome shotgun (WGS) entry which is preliminary data.</text>
</comment>
<keyword evidence="5" id="KW-1185">Reference proteome</keyword>
<dbReference type="InterPro" id="IPR000045">
    <property type="entry name" value="Prepilin_IV_endopep_pep"/>
</dbReference>
<keyword evidence="2" id="KW-0472">Membrane</keyword>
<name>A0ABV6IXL5_9PROT</name>
<feature type="domain" description="Prepilin type IV endopeptidase peptidase" evidence="3">
    <location>
        <begin position="54"/>
        <end position="158"/>
    </location>
</feature>
<sequence>MGHSVSSTGPAAGRLPRAGGWVFRRGMACLPVCAAASLAAVLPAERWPAAAGLGALLIATGWLDLRRGVVHAGLVLPLALGGLLHAWIAAPALLPAGLAGAACGYLAFRLIEAGFRRLRGHEGLGRGDAWVLGAAGAWVGVGGLGLVVAGAAALGLVAVMLRDRGFAPAASLPFAPALAAACWLVWIAAGGVPAWTFP</sequence>
<accession>A0ABV6IXL5</accession>
<gene>
    <name evidence="4" type="ORF">ACFFIC_22860</name>
</gene>
<comment type="similarity">
    <text evidence="1">Belongs to the peptidase A24 family.</text>
</comment>
<feature type="transmembrane region" description="Helical" evidence="2">
    <location>
        <begin position="22"/>
        <end position="42"/>
    </location>
</feature>
<proteinExistence type="inferred from homology"/>
<keyword evidence="2" id="KW-1133">Transmembrane helix</keyword>
<dbReference type="PANTHER" id="PTHR30487">
    <property type="entry name" value="TYPE 4 PREPILIN-LIKE PROTEINS LEADER PEPTIDE-PROCESSING ENZYME"/>
    <property type="match status" value="1"/>
</dbReference>
<dbReference type="Proteomes" id="UP001589789">
    <property type="component" value="Unassembled WGS sequence"/>
</dbReference>
<feature type="transmembrane region" description="Helical" evidence="2">
    <location>
        <begin position="85"/>
        <end position="108"/>
    </location>
</feature>
<reference evidence="4 5" key="1">
    <citation type="submission" date="2024-09" db="EMBL/GenBank/DDBJ databases">
        <authorList>
            <person name="Sun Q."/>
            <person name="Mori K."/>
        </authorList>
    </citation>
    <scope>NUCLEOTIDE SEQUENCE [LARGE SCALE GENOMIC DNA]</scope>
    <source>
        <strain evidence="4 5">CCM 7468</strain>
    </source>
</reference>
<evidence type="ECO:0000313" key="5">
    <source>
        <dbReference type="Proteomes" id="UP001589789"/>
    </source>
</evidence>
<evidence type="ECO:0000256" key="2">
    <source>
        <dbReference type="SAM" id="Phobius"/>
    </source>
</evidence>
<dbReference type="RefSeq" id="WP_377054684.1">
    <property type="nucleotide sequence ID" value="NZ_JBHLVZ010000083.1"/>
</dbReference>
<dbReference type="EC" id="3.4.23.43" evidence="4"/>
<evidence type="ECO:0000259" key="3">
    <source>
        <dbReference type="Pfam" id="PF01478"/>
    </source>
</evidence>
<keyword evidence="4" id="KW-0378">Hydrolase</keyword>
<dbReference type="InterPro" id="IPR050882">
    <property type="entry name" value="Prepilin_peptidase/N-MTase"/>
</dbReference>
<feature type="transmembrane region" description="Helical" evidence="2">
    <location>
        <begin position="174"/>
        <end position="197"/>
    </location>
</feature>
<keyword evidence="2" id="KW-0812">Transmembrane</keyword>
<dbReference type="EMBL" id="JBHLVZ010000083">
    <property type="protein sequence ID" value="MFC0388358.1"/>
    <property type="molecule type" value="Genomic_DNA"/>
</dbReference>
<dbReference type="Pfam" id="PF01478">
    <property type="entry name" value="Peptidase_A24"/>
    <property type="match status" value="1"/>
</dbReference>
<dbReference type="PANTHER" id="PTHR30487:SF0">
    <property type="entry name" value="PREPILIN LEADER PEPTIDASE_N-METHYLTRANSFERASE-RELATED"/>
    <property type="match status" value="1"/>
</dbReference>
<dbReference type="GO" id="GO:0004190">
    <property type="term" value="F:aspartic-type endopeptidase activity"/>
    <property type="evidence" value="ECO:0007669"/>
    <property type="project" value="UniProtKB-EC"/>
</dbReference>
<evidence type="ECO:0000256" key="1">
    <source>
        <dbReference type="ARBA" id="ARBA00005801"/>
    </source>
</evidence>
<protein>
    <submittedName>
        <fullName evidence="4">Prepilin peptidase</fullName>
        <ecNumber evidence="4">3.4.23.43</ecNumber>
    </submittedName>
</protein>
<organism evidence="4 5">
    <name type="scientific">Muricoccus vinaceus</name>
    <dbReference type="NCBI Taxonomy" id="424704"/>
    <lineage>
        <taxon>Bacteria</taxon>
        <taxon>Pseudomonadati</taxon>
        <taxon>Pseudomonadota</taxon>
        <taxon>Alphaproteobacteria</taxon>
        <taxon>Acetobacterales</taxon>
        <taxon>Roseomonadaceae</taxon>
        <taxon>Muricoccus</taxon>
    </lineage>
</organism>
<feature type="transmembrane region" description="Helical" evidence="2">
    <location>
        <begin position="129"/>
        <end position="162"/>
    </location>
</feature>